<keyword evidence="6" id="KW-1185">Reference proteome</keyword>
<dbReference type="SUPFAM" id="SSF54826">
    <property type="entry name" value="Enolase N-terminal domain-like"/>
    <property type="match status" value="1"/>
</dbReference>
<dbReference type="InterPro" id="IPR029065">
    <property type="entry name" value="Enolase_C-like"/>
</dbReference>
<dbReference type="InterPro" id="IPR036849">
    <property type="entry name" value="Enolase-like_C_sf"/>
</dbReference>
<name>A0ABQ6CF36_9HYPH</name>
<protein>
    <recommendedName>
        <fullName evidence="3">glucarate dehydratase</fullName>
        <ecNumber evidence="3">4.2.1.40</ecNumber>
    </recommendedName>
</protein>
<dbReference type="Proteomes" id="UP001156882">
    <property type="component" value="Unassembled WGS sequence"/>
</dbReference>
<evidence type="ECO:0000313" key="5">
    <source>
        <dbReference type="EMBL" id="GLS18232.1"/>
    </source>
</evidence>
<dbReference type="RefSeq" id="WP_284311045.1">
    <property type="nucleotide sequence ID" value="NZ_BSPC01000009.1"/>
</dbReference>
<evidence type="ECO:0000256" key="2">
    <source>
        <dbReference type="ARBA" id="ARBA00005183"/>
    </source>
</evidence>
<comment type="caution">
    <text evidence="5">The sequence shown here is derived from an EMBL/GenBank/DDBJ whole genome shotgun (WGS) entry which is preliminary data.</text>
</comment>
<evidence type="ECO:0000313" key="6">
    <source>
        <dbReference type="Proteomes" id="UP001156882"/>
    </source>
</evidence>
<accession>A0ABQ6CF36</accession>
<evidence type="ECO:0000256" key="1">
    <source>
        <dbReference type="ARBA" id="ARBA00001426"/>
    </source>
</evidence>
<dbReference type="InterPro" id="IPR018110">
    <property type="entry name" value="Mandel_Rmase/mucon_lact_enz_CS"/>
</dbReference>
<sequence length="394" mass="43354">MKITAIRATPVNIPLEAPYLWSYGSLAGFSKTIVEVETDEGLTGIGEAPSYAHAQTINATLAPRLIGRDAIDIAGAELICLPSWQGISNNIDYGLVRAFGGIEMALWDLRGKLWNRPLYDLLGGAVRKAIPVTDYFSFREKAGPHGGETTPEEVVDYCLGLKAAHRTTFFEGKFYTADIAPSVRMLQMLREALGPDAMLRIDGNMAHSLTTARQIAREIEPLNIRNWEDPCGSLYDLKALREHTSIPFSVHSLDLRQAADLGVPDAVVTDIATHGGLGRTVRFVGACEQLGLDFWCYSGDSGVASAAYLHLCAAMPHIREPNQSLFRMQPLDVIEEGPFRPQHNVVPVPEGPGLGVTLSQEKLQRLHQLFLDQGPYNKYHDPDRPGVFRRLPLS</sequence>
<dbReference type="Pfam" id="PF02746">
    <property type="entry name" value="MR_MLE_N"/>
    <property type="match status" value="1"/>
</dbReference>
<dbReference type="InterPro" id="IPR034593">
    <property type="entry name" value="DgoD-like"/>
</dbReference>
<dbReference type="SUPFAM" id="SSF51604">
    <property type="entry name" value="Enolase C-terminal domain-like"/>
    <property type="match status" value="1"/>
</dbReference>
<dbReference type="InterPro" id="IPR013341">
    <property type="entry name" value="Mandelate_racemase_N_dom"/>
</dbReference>
<dbReference type="PROSITE" id="PS00908">
    <property type="entry name" value="MR_MLE_1"/>
    <property type="match status" value="1"/>
</dbReference>
<dbReference type="Gene3D" id="3.20.20.120">
    <property type="entry name" value="Enolase-like C-terminal domain"/>
    <property type="match status" value="1"/>
</dbReference>
<feature type="domain" description="Mandelate racemase/muconate lactonizing enzyme C-terminal" evidence="4">
    <location>
        <begin position="151"/>
        <end position="247"/>
    </location>
</feature>
<comment type="pathway">
    <text evidence="2">Carbohydrate acid metabolism; D-glucarate degradation; 2,5-dioxopentanoate from D-glucarate: step 1/2.</text>
</comment>
<organism evidence="5 6">
    <name type="scientific">Labrys miyagiensis</name>
    <dbReference type="NCBI Taxonomy" id="346912"/>
    <lineage>
        <taxon>Bacteria</taxon>
        <taxon>Pseudomonadati</taxon>
        <taxon>Pseudomonadota</taxon>
        <taxon>Alphaproteobacteria</taxon>
        <taxon>Hyphomicrobiales</taxon>
        <taxon>Xanthobacteraceae</taxon>
        <taxon>Labrys</taxon>
    </lineage>
</organism>
<dbReference type="CDD" id="cd03316">
    <property type="entry name" value="MR_like"/>
    <property type="match status" value="1"/>
</dbReference>
<dbReference type="EMBL" id="BSPC01000009">
    <property type="protein sequence ID" value="GLS18232.1"/>
    <property type="molecule type" value="Genomic_DNA"/>
</dbReference>
<dbReference type="InterPro" id="IPR013342">
    <property type="entry name" value="Mandelate_racemase_C"/>
</dbReference>
<evidence type="ECO:0000259" key="4">
    <source>
        <dbReference type="SMART" id="SM00922"/>
    </source>
</evidence>
<dbReference type="SMART" id="SM00922">
    <property type="entry name" value="MR_MLE"/>
    <property type="match status" value="1"/>
</dbReference>
<comment type="catalytic activity">
    <reaction evidence="1">
        <text>D-glucarate = 5-dehydro-4-deoxy-D-glucarate + H2O</text>
        <dbReference type="Rhea" id="RHEA:14573"/>
        <dbReference type="ChEBI" id="CHEBI:15377"/>
        <dbReference type="ChEBI" id="CHEBI:30612"/>
        <dbReference type="ChEBI" id="CHEBI:42819"/>
        <dbReference type="EC" id="4.2.1.40"/>
    </reaction>
</comment>
<dbReference type="PANTHER" id="PTHR48080:SF4">
    <property type="entry name" value="GLUCARATE DEHYDRATASE"/>
    <property type="match status" value="1"/>
</dbReference>
<dbReference type="Gene3D" id="3.30.390.10">
    <property type="entry name" value="Enolase-like, N-terminal domain"/>
    <property type="match status" value="1"/>
</dbReference>
<dbReference type="Pfam" id="PF13378">
    <property type="entry name" value="MR_MLE_C"/>
    <property type="match status" value="1"/>
</dbReference>
<proteinExistence type="predicted"/>
<gene>
    <name evidence="5" type="ORF">GCM10007874_12480</name>
</gene>
<dbReference type="InterPro" id="IPR029017">
    <property type="entry name" value="Enolase-like_N"/>
</dbReference>
<reference evidence="6" key="1">
    <citation type="journal article" date="2019" name="Int. J. Syst. Evol. Microbiol.">
        <title>The Global Catalogue of Microorganisms (GCM) 10K type strain sequencing project: providing services to taxonomists for standard genome sequencing and annotation.</title>
        <authorList>
            <consortium name="The Broad Institute Genomics Platform"/>
            <consortium name="The Broad Institute Genome Sequencing Center for Infectious Disease"/>
            <person name="Wu L."/>
            <person name="Ma J."/>
        </authorList>
    </citation>
    <scope>NUCLEOTIDE SEQUENCE [LARGE SCALE GENOMIC DNA]</scope>
    <source>
        <strain evidence="6">NBRC 101365</strain>
    </source>
</reference>
<dbReference type="PANTHER" id="PTHR48080">
    <property type="entry name" value="D-GALACTONATE DEHYDRATASE-RELATED"/>
    <property type="match status" value="1"/>
</dbReference>
<evidence type="ECO:0000256" key="3">
    <source>
        <dbReference type="ARBA" id="ARBA00011973"/>
    </source>
</evidence>
<dbReference type="EC" id="4.2.1.40" evidence="3"/>